<proteinExistence type="predicted"/>
<dbReference type="GO" id="GO:0005524">
    <property type="term" value="F:ATP binding"/>
    <property type="evidence" value="ECO:0007669"/>
    <property type="project" value="UniProtKB-KW"/>
</dbReference>
<sequence>MVYDWRAPVSGMFYDDEVGKASFITPGGVVEGELTKKRQYKIENGKLSYSFDSSVKIDDEMLQQMLAGHADGKMRSIVTTIQREQNRAIRNETFKHLIVQGAAGSGKTSVALHRIAYLLFRHRDTITSENIIVFSPNPVFSDYISNVLPELGEANMLQTTFESFLSGALATKGKRERYYDLLDSLFSLQPLPGYPARIESLRLKSSPAFRDAIKAYAQALANEQVTFAPLICAGVTIASSPELARLFSYNYASLPYFARFEKLRARMDYLLANYETKRAAQIAESITASEGFIDRGELRRRSRAIAKQESQPARERALAMTDVSAASVYSAFLGELARWLPGADAAVCEAVARYTQETIRAGLLHYEDQIALLYLQGTLGGTQKTARIRYVIIDEAQDYTPLQYECIRLFFAQASVTMLGDLDQSITPYLSLGSYETISALFPPEETLLLRFTKSYRSTAEIIAFTGAILNRKTEIDSVGRHGDAPLIIQLESEEAVHRAIAQGIRDLTAKGHASIGILTQTKVEAKAVFHTLKEQVPVQALFGGEEDFPRGAVVLPAYLAKGLEFDAVLLFNAGGGHYREESERLLLYTACTRALHVLHVYCVGEPSPFMPKIS</sequence>
<dbReference type="Pfam" id="PF13538">
    <property type="entry name" value="UvrD_C_2"/>
    <property type="match status" value="1"/>
</dbReference>
<keyword evidence="1" id="KW-0547">Nucleotide-binding</keyword>
<comment type="caution">
    <text evidence="6">The sequence shown here is derived from an EMBL/GenBank/DDBJ whole genome shotgun (WGS) entry which is preliminary data.</text>
</comment>
<dbReference type="Gene3D" id="1.10.10.160">
    <property type="match status" value="1"/>
</dbReference>
<keyword evidence="4" id="KW-0067">ATP-binding</keyword>
<evidence type="ECO:0000259" key="5">
    <source>
        <dbReference type="PROSITE" id="PS51198"/>
    </source>
</evidence>
<keyword evidence="2 6" id="KW-0378">Hydrolase</keyword>
<evidence type="ECO:0000256" key="1">
    <source>
        <dbReference type="ARBA" id="ARBA00022741"/>
    </source>
</evidence>
<dbReference type="InterPro" id="IPR027417">
    <property type="entry name" value="P-loop_NTPase"/>
</dbReference>
<feature type="domain" description="UvrD-like helicase ATP-binding" evidence="5">
    <location>
        <begin position="80"/>
        <end position="459"/>
    </location>
</feature>
<protein>
    <submittedName>
        <fullName evidence="6">DNA helicase IV</fullName>
        <ecNumber evidence="6">3.6.4.12</ecNumber>
    </submittedName>
</protein>
<dbReference type="GO" id="GO:0043138">
    <property type="term" value="F:3'-5' DNA helicase activity"/>
    <property type="evidence" value="ECO:0007669"/>
    <property type="project" value="TreeGrafter"/>
</dbReference>
<dbReference type="EC" id="3.6.4.12" evidence="6"/>
<dbReference type="GO" id="GO:0003677">
    <property type="term" value="F:DNA binding"/>
    <property type="evidence" value="ECO:0007669"/>
    <property type="project" value="InterPro"/>
</dbReference>
<dbReference type="PROSITE" id="PS51198">
    <property type="entry name" value="UVRD_HELICASE_ATP_BIND"/>
    <property type="match status" value="1"/>
</dbReference>
<dbReference type="PANTHER" id="PTHR11070">
    <property type="entry name" value="UVRD / RECB / PCRA DNA HELICASE FAMILY MEMBER"/>
    <property type="match status" value="1"/>
</dbReference>
<dbReference type="InterPro" id="IPR027785">
    <property type="entry name" value="UvrD-like_helicase_C"/>
</dbReference>
<keyword evidence="3 6" id="KW-0347">Helicase</keyword>
<dbReference type="GO" id="GO:0016787">
    <property type="term" value="F:hydrolase activity"/>
    <property type="evidence" value="ECO:0007669"/>
    <property type="project" value="UniProtKB-KW"/>
</dbReference>
<dbReference type="GO" id="GO:0000725">
    <property type="term" value="P:recombinational repair"/>
    <property type="evidence" value="ECO:0007669"/>
    <property type="project" value="TreeGrafter"/>
</dbReference>
<dbReference type="Gene3D" id="3.40.50.300">
    <property type="entry name" value="P-loop containing nucleotide triphosphate hydrolases"/>
    <property type="match status" value="3"/>
</dbReference>
<dbReference type="AlphaFoldDB" id="A0A644ZPA9"/>
<accession>A0A644ZPA9</accession>
<dbReference type="GO" id="GO:0005829">
    <property type="term" value="C:cytosol"/>
    <property type="evidence" value="ECO:0007669"/>
    <property type="project" value="TreeGrafter"/>
</dbReference>
<evidence type="ECO:0000256" key="2">
    <source>
        <dbReference type="ARBA" id="ARBA00022801"/>
    </source>
</evidence>
<evidence type="ECO:0000256" key="3">
    <source>
        <dbReference type="ARBA" id="ARBA00022806"/>
    </source>
</evidence>
<gene>
    <name evidence="6" type="primary">helD_11</name>
    <name evidence="6" type="ORF">SDC9_89351</name>
</gene>
<dbReference type="SUPFAM" id="SSF52540">
    <property type="entry name" value="P-loop containing nucleoside triphosphate hydrolases"/>
    <property type="match status" value="1"/>
</dbReference>
<dbReference type="PANTHER" id="PTHR11070:SF17">
    <property type="entry name" value="DNA HELICASE IV"/>
    <property type="match status" value="1"/>
</dbReference>
<evidence type="ECO:0000313" key="6">
    <source>
        <dbReference type="EMBL" id="MPM42682.1"/>
    </source>
</evidence>
<dbReference type="InterPro" id="IPR000212">
    <property type="entry name" value="DNA_helicase_UvrD/REP"/>
</dbReference>
<dbReference type="Pfam" id="PF00580">
    <property type="entry name" value="UvrD-helicase"/>
    <property type="match status" value="2"/>
</dbReference>
<name>A0A644ZPA9_9ZZZZ</name>
<reference evidence="6" key="1">
    <citation type="submission" date="2019-08" db="EMBL/GenBank/DDBJ databases">
        <authorList>
            <person name="Kucharzyk K."/>
            <person name="Murdoch R.W."/>
            <person name="Higgins S."/>
            <person name="Loffler F."/>
        </authorList>
    </citation>
    <scope>NUCLEOTIDE SEQUENCE</scope>
</reference>
<dbReference type="EMBL" id="VSSQ01009818">
    <property type="protein sequence ID" value="MPM42682.1"/>
    <property type="molecule type" value="Genomic_DNA"/>
</dbReference>
<evidence type="ECO:0000256" key="4">
    <source>
        <dbReference type="ARBA" id="ARBA00022840"/>
    </source>
</evidence>
<dbReference type="InterPro" id="IPR013986">
    <property type="entry name" value="DExx_box_DNA_helicase_dom_sf"/>
</dbReference>
<dbReference type="InterPro" id="IPR014016">
    <property type="entry name" value="UvrD-like_ATP-bd"/>
</dbReference>
<organism evidence="6">
    <name type="scientific">bioreactor metagenome</name>
    <dbReference type="NCBI Taxonomy" id="1076179"/>
    <lineage>
        <taxon>unclassified sequences</taxon>
        <taxon>metagenomes</taxon>
        <taxon>ecological metagenomes</taxon>
    </lineage>
</organism>